<dbReference type="AlphaFoldDB" id="A0AAW2ZJ52"/>
<reference evidence="8 9" key="1">
    <citation type="submission" date="2024-03" db="EMBL/GenBank/DDBJ databases">
        <title>The Acrasis kona genome and developmental transcriptomes reveal deep origins of eukaryotic multicellular pathways.</title>
        <authorList>
            <person name="Sheikh S."/>
            <person name="Fu C.-J."/>
            <person name="Brown M.W."/>
            <person name="Baldauf S.L."/>
        </authorList>
    </citation>
    <scope>NUCLEOTIDE SEQUENCE [LARGE SCALE GENOMIC DNA]</scope>
    <source>
        <strain evidence="8 9">ATCC MYA-3509</strain>
    </source>
</reference>
<dbReference type="EC" id="3.1.3.48" evidence="2"/>
<dbReference type="InterPro" id="IPR000387">
    <property type="entry name" value="Tyr_Pase_dom"/>
</dbReference>
<gene>
    <name evidence="8" type="ORF">AKO1_009174</name>
</gene>
<dbReference type="PROSITE" id="PS00383">
    <property type="entry name" value="TYR_PHOSPHATASE_1"/>
    <property type="match status" value="1"/>
</dbReference>
<dbReference type="InterPro" id="IPR050561">
    <property type="entry name" value="PTP"/>
</dbReference>
<evidence type="ECO:0000259" key="6">
    <source>
        <dbReference type="PROSITE" id="PS50054"/>
    </source>
</evidence>
<dbReference type="EMBL" id="JAOPGA020001558">
    <property type="protein sequence ID" value="KAL0489470.1"/>
    <property type="molecule type" value="Genomic_DNA"/>
</dbReference>
<comment type="caution">
    <text evidence="8">The sequence shown here is derived from an EMBL/GenBank/DDBJ whole genome shotgun (WGS) entry which is preliminary data.</text>
</comment>
<feature type="domain" description="Tyrosine-protein phosphatase" evidence="6">
    <location>
        <begin position="1"/>
        <end position="158"/>
    </location>
</feature>
<dbReference type="SMART" id="SM00195">
    <property type="entry name" value="DSPc"/>
    <property type="match status" value="1"/>
</dbReference>
<evidence type="ECO:0000313" key="8">
    <source>
        <dbReference type="EMBL" id="KAL0489470.1"/>
    </source>
</evidence>
<feature type="compositionally biased region" description="Polar residues" evidence="5">
    <location>
        <begin position="270"/>
        <end position="286"/>
    </location>
</feature>
<feature type="domain" description="Tyrosine specific protein phosphatases" evidence="7">
    <location>
        <begin position="82"/>
        <end position="144"/>
    </location>
</feature>
<feature type="region of interest" description="Disordered" evidence="5">
    <location>
        <begin position="319"/>
        <end position="355"/>
    </location>
</feature>
<evidence type="ECO:0000256" key="3">
    <source>
        <dbReference type="ARBA" id="ARBA00022801"/>
    </source>
</evidence>
<dbReference type="PROSITE" id="PS50054">
    <property type="entry name" value="TYR_PHOSPHATASE_DUAL"/>
    <property type="match status" value="1"/>
</dbReference>
<dbReference type="Pfam" id="PF00782">
    <property type="entry name" value="DSPc"/>
    <property type="match status" value="1"/>
</dbReference>
<dbReference type="SMART" id="SM00404">
    <property type="entry name" value="PTPc_motif"/>
    <property type="match status" value="1"/>
</dbReference>
<dbReference type="PROSITE" id="PS50056">
    <property type="entry name" value="TYR_PHOSPHATASE_2"/>
    <property type="match status" value="1"/>
</dbReference>
<feature type="region of interest" description="Disordered" evidence="5">
    <location>
        <begin position="391"/>
        <end position="429"/>
    </location>
</feature>
<dbReference type="InterPro" id="IPR020422">
    <property type="entry name" value="TYR_PHOSPHATASE_DUAL_dom"/>
</dbReference>
<feature type="compositionally biased region" description="Low complexity" evidence="5">
    <location>
        <begin position="256"/>
        <end position="269"/>
    </location>
</feature>
<feature type="region of interest" description="Disordered" evidence="5">
    <location>
        <begin position="463"/>
        <end position="483"/>
    </location>
</feature>
<comment type="similarity">
    <text evidence="1">Belongs to the protein-tyrosine phosphatase family. Non-receptor class CDC14 subfamily.</text>
</comment>
<dbReference type="FunFam" id="3.90.190.10:FF:000006">
    <property type="entry name" value="Dual specificity protein phosphatase CDC14B"/>
    <property type="match status" value="1"/>
</dbReference>
<feature type="compositionally biased region" description="Polar residues" evidence="5">
    <location>
        <begin position="466"/>
        <end position="483"/>
    </location>
</feature>
<evidence type="ECO:0000256" key="5">
    <source>
        <dbReference type="SAM" id="MobiDB-lite"/>
    </source>
</evidence>
<dbReference type="InterPro" id="IPR029021">
    <property type="entry name" value="Prot-tyrosine_phosphatase-like"/>
</dbReference>
<keyword evidence="9" id="KW-1185">Reference proteome</keyword>
<dbReference type="InterPro" id="IPR000340">
    <property type="entry name" value="Dual-sp_phosphatase_cat-dom"/>
</dbReference>
<name>A0AAW2ZJ52_9EUKA</name>
<feature type="compositionally biased region" description="Low complexity" evidence="5">
    <location>
        <begin position="391"/>
        <end position="408"/>
    </location>
</feature>
<feature type="compositionally biased region" description="Low complexity" evidence="5">
    <location>
        <begin position="205"/>
        <end position="244"/>
    </location>
</feature>
<dbReference type="Proteomes" id="UP001431209">
    <property type="component" value="Unassembled WGS sequence"/>
</dbReference>
<dbReference type="InterPro" id="IPR044506">
    <property type="entry name" value="CDC14_C"/>
</dbReference>
<dbReference type="GO" id="GO:0004725">
    <property type="term" value="F:protein tyrosine phosphatase activity"/>
    <property type="evidence" value="ECO:0007669"/>
    <property type="project" value="UniProtKB-EC"/>
</dbReference>
<organism evidence="8 9">
    <name type="scientific">Acrasis kona</name>
    <dbReference type="NCBI Taxonomy" id="1008807"/>
    <lineage>
        <taxon>Eukaryota</taxon>
        <taxon>Discoba</taxon>
        <taxon>Heterolobosea</taxon>
        <taxon>Tetramitia</taxon>
        <taxon>Eutetramitia</taxon>
        <taxon>Acrasidae</taxon>
        <taxon>Acrasis</taxon>
    </lineage>
</organism>
<evidence type="ECO:0000313" key="9">
    <source>
        <dbReference type="Proteomes" id="UP001431209"/>
    </source>
</evidence>
<dbReference type="PANTHER" id="PTHR23339">
    <property type="entry name" value="TYROSINE SPECIFIC PROTEIN PHOSPHATASE AND DUAL SPECIFICITY PROTEIN PHOSPHATASE"/>
    <property type="match status" value="1"/>
</dbReference>
<dbReference type="InterPro" id="IPR016130">
    <property type="entry name" value="Tyr_Pase_AS"/>
</dbReference>
<dbReference type="InterPro" id="IPR003595">
    <property type="entry name" value="Tyr_Pase_cat"/>
</dbReference>
<evidence type="ECO:0000256" key="1">
    <source>
        <dbReference type="ARBA" id="ARBA00007315"/>
    </source>
</evidence>
<dbReference type="CDD" id="cd14499">
    <property type="entry name" value="CDC14_C"/>
    <property type="match status" value="1"/>
</dbReference>
<sequence>MNWIVPGKFLAFSSPASRRITPDGMVHLTPDDYYPIFKKWNITAVVRLNKKLYDRKQFINYNINHYDMYYIDGGLPPDPILVKFLEISTQEKGGIAVHCKAGLGRTGTLIGMYIMKHYRWTASEVIAWLRIVRPGSVIGIQQHYLKEMQPKMWKQGEEIFAKLLASNPSLASSLAALENSSKTSSTNNTQPGQPNGSTIALGLASPVTPSSPSSSSSLFSRNTSSLIPSPISTSKSGLPSSPSSGGYGLRSTGNRSGSLSQYGSSSPSGDVTSPTSSTRVNTSIGSTVGKPQKVVRPMTTTGLSRSIPVLTQGLQSTTLGEVTSNSSPSSYSKRLVNSANATSHKNYSTSTTLSSQMQDYEPSSFAVSGSTYARDTSSISINPSMGHIMASSSNSSLTPTSLRTSNLTGSNMSRTFGTNSTSIGSVSSTSKPIKKLHQLTEMNNKYVPNRQAKKNFLLKEEGQDVGISQNSDQSRGSNILGTRSSIRGQYGYDY</sequence>
<evidence type="ECO:0000259" key="7">
    <source>
        <dbReference type="PROSITE" id="PS50056"/>
    </source>
</evidence>
<protein>
    <recommendedName>
        <fullName evidence="2">protein-tyrosine-phosphatase</fullName>
        <ecNumber evidence="2">3.1.3.48</ecNumber>
    </recommendedName>
</protein>
<dbReference type="SUPFAM" id="SSF52799">
    <property type="entry name" value="(Phosphotyrosine protein) phosphatases II"/>
    <property type="match status" value="1"/>
</dbReference>
<keyword evidence="3" id="KW-0378">Hydrolase</keyword>
<accession>A0AAW2ZJ52</accession>
<evidence type="ECO:0000256" key="2">
    <source>
        <dbReference type="ARBA" id="ARBA00013064"/>
    </source>
</evidence>
<feature type="compositionally biased region" description="Low complexity" evidence="5">
    <location>
        <begin position="418"/>
        <end position="429"/>
    </location>
</feature>
<keyword evidence="4" id="KW-0904">Protein phosphatase</keyword>
<evidence type="ECO:0000256" key="4">
    <source>
        <dbReference type="ARBA" id="ARBA00022912"/>
    </source>
</evidence>
<proteinExistence type="inferred from homology"/>
<feature type="region of interest" description="Disordered" evidence="5">
    <location>
        <begin position="177"/>
        <end position="301"/>
    </location>
</feature>
<dbReference type="Gene3D" id="3.90.190.10">
    <property type="entry name" value="Protein tyrosine phosphatase superfamily"/>
    <property type="match status" value="1"/>
</dbReference>
<feature type="compositionally biased region" description="Low complexity" evidence="5">
    <location>
        <begin position="177"/>
        <end position="189"/>
    </location>
</feature>